<dbReference type="PANTHER" id="PTHR45678">
    <property type="entry name" value="MITOCHONDRIAL 2-OXODICARBOXYLATE CARRIER 1-RELATED"/>
    <property type="match status" value="1"/>
</dbReference>
<protein>
    <recommendedName>
        <fullName evidence="13">Mitochondrial carrier protein</fullName>
    </recommendedName>
</protein>
<dbReference type="GO" id="GO:0022857">
    <property type="term" value="F:transmembrane transporter activity"/>
    <property type="evidence" value="ECO:0007669"/>
    <property type="project" value="TreeGrafter"/>
</dbReference>
<evidence type="ECO:0000256" key="8">
    <source>
        <dbReference type="ARBA" id="ARBA00023128"/>
    </source>
</evidence>
<keyword evidence="6" id="KW-0999">Mitochondrion inner membrane</keyword>
<keyword evidence="5" id="KW-0677">Repeat</keyword>
<keyword evidence="8" id="KW-0496">Mitochondrion</keyword>
<organism evidence="12">
    <name type="scientific">Paramoeba aestuarina</name>
    <dbReference type="NCBI Taxonomy" id="180227"/>
    <lineage>
        <taxon>Eukaryota</taxon>
        <taxon>Amoebozoa</taxon>
        <taxon>Discosea</taxon>
        <taxon>Flabellinia</taxon>
        <taxon>Dactylopodida</taxon>
        <taxon>Paramoebidae</taxon>
        <taxon>Paramoeba</taxon>
    </lineage>
</organism>
<comment type="similarity">
    <text evidence="2 11">Belongs to the mitochondrial carrier (TC 2.A.29) family.</text>
</comment>
<evidence type="ECO:0000256" key="11">
    <source>
        <dbReference type="RuleBase" id="RU000488"/>
    </source>
</evidence>
<reference evidence="12" key="1">
    <citation type="submission" date="2021-01" db="EMBL/GenBank/DDBJ databases">
        <authorList>
            <person name="Corre E."/>
            <person name="Pelletier E."/>
            <person name="Niang G."/>
            <person name="Scheremetjew M."/>
            <person name="Finn R."/>
            <person name="Kale V."/>
            <person name="Holt S."/>
            <person name="Cochrane G."/>
            <person name="Meng A."/>
            <person name="Brown T."/>
            <person name="Cohen L."/>
        </authorList>
    </citation>
    <scope>NUCLEOTIDE SEQUENCE</scope>
    <source>
        <strain evidence="12">SoJaBio B1-5/56/2</strain>
    </source>
</reference>
<accession>A0A7S4PJJ9</accession>
<proteinExistence type="inferred from homology"/>
<evidence type="ECO:0000256" key="7">
    <source>
        <dbReference type="ARBA" id="ARBA00022989"/>
    </source>
</evidence>
<evidence type="ECO:0000256" key="5">
    <source>
        <dbReference type="ARBA" id="ARBA00022737"/>
    </source>
</evidence>
<feature type="repeat" description="Solcar" evidence="10">
    <location>
        <begin position="108"/>
        <end position="185"/>
    </location>
</feature>
<dbReference type="Gene3D" id="1.50.40.10">
    <property type="entry name" value="Mitochondrial carrier domain"/>
    <property type="match status" value="1"/>
</dbReference>
<evidence type="ECO:0000256" key="3">
    <source>
        <dbReference type="ARBA" id="ARBA00022448"/>
    </source>
</evidence>
<keyword evidence="3 11" id="KW-0813">Transport</keyword>
<dbReference type="SUPFAM" id="SSF103506">
    <property type="entry name" value="Mitochondrial carrier"/>
    <property type="match status" value="1"/>
</dbReference>
<keyword evidence="7" id="KW-1133">Transmembrane helix</keyword>
<dbReference type="InterPro" id="IPR051028">
    <property type="entry name" value="Mito_Solute_Carrier"/>
</dbReference>
<dbReference type="Pfam" id="PF00153">
    <property type="entry name" value="Mito_carr"/>
    <property type="match status" value="3"/>
</dbReference>
<evidence type="ECO:0000256" key="10">
    <source>
        <dbReference type="PROSITE-ProRule" id="PRU00282"/>
    </source>
</evidence>
<dbReference type="InterPro" id="IPR002067">
    <property type="entry name" value="MCP"/>
</dbReference>
<dbReference type="InterPro" id="IPR023395">
    <property type="entry name" value="MCP_dom_sf"/>
</dbReference>
<feature type="repeat" description="Solcar" evidence="10">
    <location>
        <begin position="195"/>
        <end position="277"/>
    </location>
</feature>
<evidence type="ECO:0000256" key="4">
    <source>
        <dbReference type="ARBA" id="ARBA00022692"/>
    </source>
</evidence>
<dbReference type="PRINTS" id="PR00926">
    <property type="entry name" value="MITOCARRIER"/>
</dbReference>
<evidence type="ECO:0000256" key="9">
    <source>
        <dbReference type="ARBA" id="ARBA00023136"/>
    </source>
</evidence>
<evidence type="ECO:0000256" key="2">
    <source>
        <dbReference type="ARBA" id="ARBA00006375"/>
    </source>
</evidence>
<feature type="repeat" description="Solcar" evidence="10">
    <location>
        <begin position="14"/>
        <end position="99"/>
    </location>
</feature>
<keyword evidence="4 10" id="KW-0812">Transmembrane</keyword>
<gene>
    <name evidence="12" type="ORF">NAES01612_LOCUS24669</name>
</gene>
<dbReference type="PANTHER" id="PTHR45678:SF15">
    <property type="entry name" value="MITOCHONDRIAL SUBSTRATE CARRIER FAMILY PROTEIN X"/>
    <property type="match status" value="1"/>
</dbReference>
<dbReference type="InterPro" id="IPR018108">
    <property type="entry name" value="MCP_transmembrane"/>
</dbReference>
<dbReference type="EMBL" id="HBKR01037803">
    <property type="protein sequence ID" value="CAE2337180.1"/>
    <property type="molecule type" value="Transcribed_RNA"/>
</dbReference>
<keyword evidence="9 10" id="KW-0472">Membrane</keyword>
<dbReference type="PROSITE" id="PS50920">
    <property type="entry name" value="SOLCAR"/>
    <property type="match status" value="3"/>
</dbReference>
<evidence type="ECO:0000256" key="6">
    <source>
        <dbReference type="ARBA" id="ARBA00022792"/>
    </source>
</evidence>
<name>A0A7S4PJJ9_9EUKA</name>
<dbReference type="GO" id="GO:0005743">
    <property type="term" value="C:mitochondrial inner membrane"/>
    <property type="evidence" value="ECO:0007669"/>
    <property type="project" value="UniProtKB-SubCell"/>
</dbReference>
<evidence type="ECO:0000313" key="12">
    <source>
        <dbReference type="EMBL" id="CAE2337180.1"/>
    </source>
</evidence>
<sequence length="285" mass="30798">MADEKQLKPLPRGVEFPSRLAAGAVAGVIGVSLTFPLDFSKTRLQKQTHGEYKGIVDCLTKVYRQGGAKAWYSGMRVNLIGIIPEKAIKLACNDQFRSMLRDEETGKVSNAGELLAGAGAGFCQVVVTTPMEIVKIRGQLTGASIGQVISELGFMGLYKGYTPTLIRDVWFSVFFFPMQARMKETWIHPDDSPSAQTSKSFASGILAGSFAAAISTPFDVIKTRIQAGVPGGVVEVAKETMTKEGTSALFRGVIPRTAAIGPLFGVAIMVYDVQKRFIRFLGYEA</sequence>
<evidence type="ECO:0000256" key="1">
    <source>
        <dbReference type="ARBA" id="ARBA00004448"/>
    </source>
</evidence>
<dbReference type="AlphaFoldDB" id="A0A7S4PJJ9"/>
<comment type="subcellular location">
    <subcellularLocation>
        <location evidence="1">Mitochondrion inner membrane</location>
        <topology evidence="1">Multi-pass membrane protein</topology>
    </subcellularLocation>
</comment>
<evidence type="ECO:0008006" key="13">
    <source>
        <dbReference type="Google" id="ProtNLM"/>
    </source>
</evidence>